<dbReference type="InterPro" id="IPR001806">
    <property type="entry name" value="Small_GTPase"/>
</dbReference>
<evidence type="ECO:0000256" key="4">
    <source>
        <dbReference type="ARBA" id="ARBA00023288"/>
    </source>
</evidence>
<proteinExistence type="inferred from homology"/>
<dbReference type="Pfam" id="PF00071">
    <property type="entry name" value="Ras"/>
    <property type="match status" value="1"/>
</dbReference>
<dbReference type="PROSITE" id="PS51420">
    <property type="entry name" value="RHO"/>
    <property type="match status" value="1"/>
</dbReference>
<name>A0A6B2LMF4_9EUKA</name>
<dbReference type="GO" id="GO:0003924">
    <property type="term" value="F:GTPase activity"/>
    <property type="evidence" value="ECO:0007669"/>
    <property type="project" value="InterPro"/>
</dbReference>
<dbReference type="PROSITE" id="PS51419">
    <property type="entry name" value="RAB"/>
    <property type="match status" value="1"/>
</dbReference>
<comment type="similarity">
    <text evidence="1">Belongs to the small GTPase superfamily. Rab family.</text>
</comment>
<dbReference type="InterPro" id="IPR027417">
    <property type="entry name" value="P-loop_NTPase"/>
</dbReference>
<organism evidence="5">
    <name type="scientific">Arcella intermedia</name>
    <dbReference type="NCBI Taxonomy" id="1963864"/>
    <lineage>
        <taxon>Eukaryota</taxon>
        <taxon>Amoebozoa</taxon>
        <taxon>Tubulinea</taxon>
        <taxon>Elardia</taxon>
        <taxon>Arcellinida</taxon>
        <taxon>Sphaerothecina</taxon>
        <taxon>Arcellidae</taxon>
        <taxon>Arcella</taxon>
    </lineage>
</organism>
<protein>
    <submittedName>
        <fullName evidence="5">Uncharacterized protein</fullName>
    </submittedName>
</protein>
<dbReference type="GO" id="GO:0005525">
    <property type="term" value="F:GTP binding"/>
    <property type="evidence" value="ECO:0007669"/>
    <property type="project" value="UniProtKB-KW"/>
</dbReference>
<evidence type="ECO:0000256" key="3">
    <source>
        <dbReference type="ARBA" id="ARBA00023134"/>
    </source>
</evidence>
<evidence type="ECO:0000256" key="1">
    <source>
        <dbReference type="ARBA" id="ARBA00006270"/>
    </source>
</evidence>
<sequence length="148" mass="17012">MRFADDTFSDSFISTIGVDFKIRTMEVEGQQIKLQIWDTAGQERFRTITASFYRGANGIILVYDVTNPETFINIQKWMKDIDHYAIENLPKLLVGNKVDLVNDRKVTTKEAQELALKLNLDFVESSAKNSSNIHEIFMNISSQIFKNI</sequence>
<reference evidence="5" key="1">
    <citation type="journal article" date="2020" name="J. Eukaryot. Microbiol.">
        <title>De novo Sequencing, Assembly and Annotation of the Transcriptome for the Free-Living Testate Amoeba Arcella intermedia.</title>
        <authorList>
            <person name="Ribeiro G.M."/>
            <person name="Porfirio-Sousa A.L."/>
            <person name="Maurer-Alcala X.X."/>
            <person name="Katz L.A."/>
            <person name="Lahr D.J.G."/>
        </authorList>
    </citation>
    <scope>NUCLEOTIDE SEQUENCE</scope>
</reference>
<dbReference type="NCBIfam" id="TIGR00231">
    <property type="entry name" value="small_GTP"/>
    <property type="match status" value="1"/>
</dbReference>
<dbReference type="SMART" id="SM00173">
    <property type="entry name" value="RAS"/>
    <property type="match status" value="1"/>
</dbReference>
<dbReference type="PRINTS" id="PR00449">
    <property type="entry name" value="RASTRNSFRMNG"/>
</dbReference>
<dbReference type="Gene3D" id="3.40.50.300">
    <property type="entry name" value="P-loop containing nucleotide triphosphate hydrolases"/>
    <property type="match status" value="1"/>
</dbReference>
<dbReference type="SUPFAM" id="SSF52540">
    <property type="entry name" value="P-loop containing nucleoside triphosphate hydrolases"/>
    <property type="match status" value="1"/>
</dbReference>
<keyword evidence="2" id="KW-0547">Nucleotide-binding</keyword>
<dbReference type="InterPro" id="IPR050227">
    <property type="entry name" value="Rab"/>
</dbReference>
<evidence type="ECO:0000313" key="5">
    <source>
        <dbReference type="EMBL" id="NDV38115.1"/>
    </source>
</evidence>
<dbReference type="AlphaFoldDB" id="A0A6B2LMF4"/>
<keyword evidence="3" id="KW-0342">GTP-binding</keyword>
<dbReference type="FunFam" id="3.40.50.300:FF:001447">
    <property type="entry name" value="Ras-related protein Rab-1B"/>
    <property type="match status" value="1"/>
</dbReference>
<keyword evidence="4" id="KW-0449">Lipoprotein</keyword>
<dbReference type="InterPro" id="IPR005225">
    <property type="entry name" value="Small_GTP-bd"/>
</dbReference>
<dbReference type="SMART" id="SM00175">
    <property type="entry name" value="RAB"/>
    <property type="match status" value="1"/>
</dbReference>
<dbReference type="SMART" id="SM00174">
    <property type="entry name" value="RHO"/>
    <property type="match status" value="1"/>
</dbReference>
<evidence type="ECO:0000256" key="2">
    <source>
        <dbReference type="ARBA" id="ARBA00022741"/>
    </source>
</evidence>
<dbReference type="PANTHER" id="PTHR47977">
    <property type="entry name" value="RAS-RELATED PROTEIN RAB"/>
    <property type="match status" value="1"/>
</dbReference>
<dbReference type="EMBL" id="GIBP01009146">
    <property type="protein sequence ID" value="NDV38115.1"/>
    <property type="molecule type" value="Transcribed_RNA"/>
</dbReference>
<accession>A0A6B2LMF4</accession>
<dbReference type="PROSITE" id="PS51421">
    <property type="entry name" value="RAS"/>
    <property type="match status" value="1"/>
</dbReference>